<dbReference type="SUPFAM" id="SSF56281">
    <property type="entry name" value="Metallo-hydrolase/oxidoreductase"/>
    <property type="match status" value="1"/>
</dbReference>
<dbReference type="AlphaFoldDB" id="A0A511J9K8"/>
<dbReference type="InterPro" id="IPR050855">
    <property type="entry name" value="NDM-1-like"/>
</dbReference>
<evidence type="ECO:0000256" key="1">
    <source>
        <dbReference type="SAM" id="MobiDB-lite"/>
    </source>
</evidence>
<keyword evidence="3" id="KW-0378">Hydrolase</keyword>
<gene>
    <name evidence="3" type="ORF">CCO02nite_13340</name>
</gene>
<dbReference type="SMART" id="SM00849">
    <property type="entry name" value="Lactamase_B"/>
    <property type="match status" value="1"/>
</dbReference>
<reference evidence="3 4" key="1">
    <citation type="submission" date="2019-07" db="EMBL/GenBank/DDBJ databases">
        <title>Whole genome shotgun sequence of Cellulomonas composti NBRC 100758.</title>
        <authorList>
            <person name="Hosoyama A."/>
            <person name="Uohara A."/>
            <person name="Ohji S."/>
            <person name="Ichikawa N."/>
        </authorList>
    </citation>
    <scope>NUCLEOTIDE SEQUENCE [LARGE SCALE GENOMIC DNA]</scope>
    <source>
        <strain evidence="3 4">NBRC 100758</strain>
    </source>
</reference>
<comment type="caution">
    <text evidence="3">The sequence shown here is derived from an EMBL/GenBank/DDBJ whole genome shotgun (WGS) entry which is preliminary data.</text>
</comment>
<evidence type="ECO:0000259" key="2">
    <source>
        <dbReference type="SMART" id="SM00849"/>
    </source>
</evidence>
<protein>
    <submittedName>
        <fullName evidence="3">MBL fold metallo-hydrolase</fullName>
    </submittedName>
</protein>
<keyword evidence="4" id="KW-1185">Reference proteome</keyword>
<accession>A0A511J9K8</accession>
<dbReference type="InterPro" id="IPR036866">
    <property type="entry name" value="RibonucZ/Hydroxyglut_hydro"/>
</dbReference>
<evidence type="ECO:0000313" key="4">
    <source>
        <dbReference type="Proteomes" id="UP000321720"/>
    </source>
</evidence>
<dbReference type="GO" id="GO:0016787">
    <property type="term" value="F:hydrolase activity"/>
    <property type="evidence" value="ECO:0007669"/>
    <property type="project" value="UniProtKB-KW"/>
</dbReference>
<name>A0A511J9K8_9CELL</name>
<feature type="domain" description="Metallo-beta-lactamase" evidence="2">
    <location>
        <begin position="11"/>
        <end position="200"/>
    </location>
</feature>
<feature type="region of interest" description="Disordered" evidence="1">
    <location>
        <begin position="102"/>
        <end position="123"/>
    </location>
</feature>
<dbReference type="EMBL" id="BJWG01000005">
    <property type="protein sequence ID" value="GEL94676.1"/>
    <property type="molecule type" value="Genomic_DNA"/>
</dbReference>
<dbReference type="Gene3D" id="3.60.15.10">
    <property type="entry name" value="Ribonuclease Z/Hydroxyacylglutathione hydrolase-like"/>
    <property type="match status" value="1"/>
</dbReference>
<dbReference type="InterPro" id="IPR001279">
    <property type="entry name" value="Metallo-B-lactamas"/>
</dbReference>
<sequence length="252" mass="26726">MLVATSEVYRTTSTVLVGDDGACLLVDPGVTAQEVEGLVAAVAARGLRPLAVWSTHAHWDHRLDSPALSHLPRWGAVERGDDLRALTMQRDADDELARVLAHRPDDDPAPIGPGPSVLPRRPDGLLDWPGPAVRVLVHRAHASGHTALFLPGCGALVAGDMLSDDEVPLLDPAATDPVTDHRVALDAFAALGARLVVPGHGTVGHDVPARIAADRRYLDGLTDPAPAPDVRLRAPWLVAADAEQRALVARHR</sequence>
<dbReference type="Proteomes" id="UP000321720">
    <property type="component" value="Unassembled WGS sequence"/>
</dbReference>
<dbReference type="Pfam" id="PF00753">
    <property type="entry name" value="Lactamase_B"/>
    <property type="match status" value="1"/>
</dbReference>
<organism evidence="3 4">
    <name type="scientific">Cellulomonas composti</name>
    <dbReference type="NCBI Taxonomy" id="266130"/>
    <lineage>
        <taxon>Bacteria</taxon>
        <taxon>Bacillati</taxon>
        <taxon>Actinomycetota</taxon>
        <taxon>Actinomycetes</taxon>
        <taxon>Micrococcales</taxon>
        <taxon>Cellulomonadaceae</taxon>
        <taxon>Cellulomonas</taxon>
    </lineage>
</organism>
<evidence type="ECO:0000313" key="3">
    <source>
        <dbReference type="EMBL" id="GEL94676.1"/>
    </source>
</evidence>
<proteinExistence type="predicted"/>
<dbReference type="PANTHER" id="PTHR42951">
    <property type="entry name" value="METALLO-BETA-LACTAMASE DOMAIN-CONTAINING"/>
    <property type="match status" value="1"/>
</dbReference>